<dbReference type="Proteomes" id="UP000659388">
    <property type="component" value="Unassembled WGS sequence"/>
</dbReference>
<dbReference type="PANTHER" id="PTHR33490">
    <property type="entry name" value="BLR5614 PROTEIN-RELATED"/>
    <property type="match status" value="1"/>
</dbReference>
<evidence type="ECO:0000313" key="2">
    <source>
        <dbReference type="EMBL" id="MBL3658537.1"/>
    </source>
</evidence>
<keyword evidence="3" id="KW-1185">Reference proteome</keyword>
<protein>
    <submittedName>
        <fullName evidence="2">Transglutaminase family protein</fullName>
    </submittedName>
</protein>
<evidence type="ECO:0000259" key="1">
    <source>
        <dbReference type="SMART" id="SM00460"/>
    </source>
</evidence>
<proteinExistence type="predicted"/>
<organism evidence="2 3">
    <name type="scientific">Fulvivirga sediminis</name>
    <dbReference type="NCBI Taxonomy" id="2803949"/>
    <lineage>
        <taxon>Bacteria</taxon>
        <taxon>Pseudomonadati</taxon>
        <taxon>Bacteroidota</taxon>
        <taxon>Cytophagia</taxon>
        <taxon>Cytophagales</taxon>
        <taxon>Fulvivirgaceae</taxon>
        <taxon>Fulvivirga</taxon>
    </lineage>
</organism>
<dbReference type="Pfam" id="PF01841">
    <property type="entry name" value="Transglut_core"/>
    <property type="match status" value="1"/>
</dbReference>
<dbReference type="InterPro" id="IPR002931">
    <property type="entry name" value="Transglutaminase-like"/>
</dbReference>
<dbReference type="SMART" id="SM00460">
    <property type="entry name" value="TGc"/>
    <property type="match status" value="1"/>
</dbReference>
<evidence type="ECO:0000313" key="3">
    <source>
        <dbReference type="Proteomes" id="UP000659388"/>
    </source>
</evidence>
<dbReference type="SUPFAM" id="SSF54001">
    <property type="entry name" value="Cysteine proteinases"/>
    <property type="match status" value="1"/>
</dbReference>
<dbReference type="Pfam" id="PF08379">
    <property type="entry name" value="Bact_transglu_N"/>
    <property type="match status" value="1"/>
</dbReference>
<dbReference type="InterPro" id="IPR038765">
    <property type="entry name" value="Papain-like_cys_pep_sf"/>
</dbReference>
<dbReference type="InterPro" id="IPR013589">
    <property type="entry name" value="Bac_transglu_N"/>
</dbReference>
<dbReference type="Gene3D" id="3.10.620.30">
    <property type="match status" value="1"/>
</dbReference>
<comment type="caution">
    <text evidence="2">The sequence shown here is derived from an EMBL/GenBank/DDBJ whole genome shotgun (WGS) entry which is preliminary data.</text>
</comment>
<dbReference type="RefSeq" id="WP_202246330.1">
    <property type="nucleotide sequence ID" value="NZ_JAESIY010000013.1"/>
</dbReference>
<dbReference type="PANTHER" id="PTHR33490:SF1">
    <property type="entry name" value="SLL1233 PROTEIN"/>
    <property type="match status" value="1"/>
</dbReference>
<accession>A0A937FBE6</accession>
<gene>
    <name evidence="2" type="ORF">JL102_20460</name>
</gene>
<feature type="domain" description="Transglutaminase-like" evidence="1">
    <location>
        <begin position="171"/>
        <end position="235"/>
    </location>
</feature>
<name>A0A937FBE6_9BACT</name>
<reference evidence="2" key="1">
    <citation type="submission" date="2021-01" db="EMBL/GenBank/DDBJ databases">
        <title>Fulvivirga kasyanovii gen. nov., sp nov., a novel member of the phylum Bacteroidetes isolated from seawater in a mussel farm.</title>
        <authorList>
            <person name="Zhao L.-H."/>
            <person name="Wang Z.-J."/>
        </authorList>
    </citation>
    <scope>NUCLEOTIDE SEQUENCE</scope>
    <source>
        <strain evidence="2">2943</strain>
    </source>
</reference>
<sequence length="280" mass="32058">MTLKVHHRTSYHYEDAVFLDPHYFYLKPQVRAYLDLKDFQIEVSPTPKGITERIDIENNEYFQVWNHNKTNHLEVIVNSTISLKELNLFNFLIDPPMQLNKGNIYNSSDIVFLKPYLTQSIPAHIKKFTTNLAEQTNYDPISFLNALLAEISQNWDHTIRMEQNILPVDQCFSSKEGSCRDLTAMLMDMLRAIGLATRFVSGYAYNPELAEGHELHAWAEVLLPGAGWIGIDPSLGLFTNEMYIPLATSYTPANTMTVKGHYRGQVKAILDTEVTITEQN</sequence>
<dbReference type="AlphaFoldDB" id="A0A937FBE6"/>
<dbReference type="EMBL" id="JAESIY010000013">
    <property type="protein sequence ID" value="MBL3658537.1"/>
    <property type="molecule type" value="Genomic_DNA"/>
</dbReference>